<gene>
    <name evidence="3" type="ORF">NVIE_000070</name>
</gene>
<dbReference type="InterPro" id="IPR045497">
    <property type="entry name" value="DUF6438"/>
</dbReference>
<dbReference type="HOGENOM" id="CLU_141428_0_0_2"/>
<dbReference type="KEGG" id="nvn:NVIE_000070"/>
<feature type="transmembrane region" description="Helical" evidence="1">
    <location>
        <begin position="6"/>
        <end position="25"/>
    </location>
</feature>
<keyword evidence="1" id="KW-0812">Transmembrane</keyword>
<organism evidence="3 4">
    <name type="scientific">Nitrososphaera viennensis EN76</name>
    <dbReference type="NCBI Taxonomy" id="926571"/>
    <lineage>
        <taxon>Archaea</taxon>
        <taxon>Nitrososphaerota</taxon>
        <taxon>Nitrososphaeria</taxon>
        <taxon>Nitrososphaerales</taxon>
        <taxon>Nitrososphaeraceae</taxon>
        <taxon>Nitrososphaera</taxon>
    </lineage>
</organism>
<dbReference type="Proteomes" id="UP000027093">
    <property type="component" value="Chromosome"/>
</dbReference>
<dbReference type="GeneID" id="30680967"/>
<reference evidence="3 4" key="1">
    <citation type="journal article" date="2014" name="Int. J. Syst. Evol. Microbiol.">
        <title>Nitrososphaera viennensis gen. nov., sp. nov., an aerobic and mesophilic, ammonia-oxidizing archaeon from soil and a member of the archaeal phylum Thaumarchaeota.</title>
        <authorList>
            <person name="Stieglmeier M."/>
            <person name="Klingl A."/>
            <person name="Alves R.J."/>
            <person name="Rittmann S.K."/>
            <person name="Melcher M."/>
            <person name="Leisch N."/>
            <person name="Schleper C."/>
        </authorList>
    </citation>
    <scope>NUCLEOTIDE SEQUENCE [LARGE SCALE GENOMIC DNA]</scope>
    <source>
        <strain evidence="3">EN76</strain>
    </source>
</reference>
<keyword evidence="1" id="KW-1133">Transmembrane helix</keyword>
<dbReference type="AlphaFoldDB" id="A0A060HBN0"/>
<protein>
    <recommendedName>
        <fullName evidence="2">DUF6438 domain-containing protein</fullName>
    </recommendedName>
</protein>
<keyword evidence="4" id="KW-1185">Reference proteome</keyword>
<name>A0A060HBN0_9ARCH</name>
<dbReference type="RefSeq" id="WP_075053451.1">
    <property type="nucleotide sequence ID" value="NZ_CP007536.1"/>
</dbReference>
<evidence type="ECO:0000313" key="4">
    <source>
        <dbReference type="Proteomes" id="UP000027093"/>
    </source>
</evidence>
<dbReference type="OrthoDB" id="117347at2157"/>
<accession>A0A060HBN0</accession>
<evidence type="ECO:0000313" key="3">
    <source>
        <dbReference type="EMBL" id="AIC14189.1"/>
    </source>
</evidence>
<evidence type="ECO:0000259" key="2">
    <source>
        <dbReference type="Pfam" id="PF20033"/>
    </source>
</evidence>
<feature type="domain" description="DUF6438" evidence="2">
    <location>
        <begin position="37"/>
        <end position="147"/>
    </location>
</feature>
<sequence>MSSSAVAGGIVVGVAFVVVFSMFSIPSGFEGNIEDVTISLERTPCFGFCPDYTVTVFGNGTVVYEGRNFVYAKGEQRAQIAQSDVKELVDEFYRVGFFSMKDRYEAQVTDLPSQTTSITAGDATKSVYRYGPEPQRLVMLEDKIDEVAKTAQWVKGEG</sequence>
<dbReference type="Pfam" id="PF20033">
    <property type="entry name" value="DUF6438"/>
    <property type="match status" value="1"/>
</dbReference>
<evidence type="ECO:0000256" key="1">
    <source>
        <dbReference type="SAM" id="Phobius"/>
    </source>
</evidence>
<proteinExistence type="predicted"/>
<dbReference type="EMBL" id="CP007536">
    <property type="protein sequence ID" value="AIC14189.1"/>
    <property type="molecule type" value="Genomic_DNA"/>
</dbReference>
<keyword evidence="1" id="KW-0472">Membrane</keyword>